<dbReference type="GO" id="GO:0003677">
    <property type="term" value="F:DNA binding"/>
    <property type="evidence" value="ECO:0007669"/>
    <property type="project" value="InterPro"/>
</dbReference>
<dbReference type="GO" id="GO:0000150">
    <property type="term" value="F:DNA strand exchange activity"/>
    <property type="evidence" value="ECO:0007669"/>
    <property type="project" value="InterPro"/>
</dbReference>
<dbReference type="InterPro" id="IPR038109">
    <property type="entry name" value="DNA_bind_recomb_sf"/>
</dbReference>
<evidence type="ECO:0000313" key="4">
    <source>
        <dbReference type="Proteomes" id="UP000280696"/>
    </source>
</evidence>
<dbReference type="InterPro" id="IPR006119">
    <property type="entry name" value="Resolv_N"/>
</dbReference>
<dbReference type="Pfam" id="PF13408">
    <property type="entry name" value="Zn_ribbon_recom"/>
    <property type="match status" value="1"/>
</dbReference>
<organism evidence="3 4">
    <name type="scientific">Parablautia intestinalis</name>
    <dbReference type="NCBI Taxonomy" id="2320100"/>
    <lineage>
        <taxon>Bacteria</taxon>
        <taxon>Bacillati</taxon>
        <taxon>Bacillota</taxon>
        <taxon>Clostridia</taxon>
        <taxon>Lachnospirales</taxon>
        <taxon>Lachnospiraceae</taxon>
        <taxon>Parablautia</taxon>
    </lineage>
</organism>
<feature type="domain" description="Resolvase/invertase-type recombinase catalytic" evidence="1">
    <location>
        <begin position="15"/>
        <end position="169"/>
    </location>
</feature>
<sequence length="526" mass="61718">MTGKDGRKEEEIRLNAAVYIRLSKEDGDKSESLSVANQRMLLTEFVKKQRDLHLYDVYIDDGYTGTNFIRPGFQRMLQDIEDKKVECVIVKDLSRLGRNMPKVSEYVNEYFPDKKVRFIAVNDGIDKQYYDIDISDTMMIDVKNMFNGFYPRDISKKVRSTFRTKQSNGQFIGAFACFGYKKSKEDHNKLEVDDYAAEIVRRIFSMYLSGLGQNTIARRLNDEGIPCPAEYKKRCGLHYHNGNRLSTTLYWTYSTVRRILQNEIYIGNMVQNKSFRQICKKSAVSLPRDKWIVVENTHRPIIDKETWEKVQVLLKRNARQTGLDGSIHIFAGFLKCGDCGRAMVKLKRKGDDCFNCGSYNRYGNKLCTIHRITERELEEIVLNDLNYIIKSVKDIKLLIEEEQNKQKRSRADLPDGIQEYQLEINRFTRKKEQAYEDYSDGIISKEDYLRYQEKYENQILDARLKIDLMNGEKEGQSFSQNAWIERLMRLEQLGSLDREIVTEMISMIYVYENNIVKIIYNFSDKA</sequence>
<dbReference type="SUPFAM" id="SSF53041">
    <property type="entry name" value="Resolvase-like"/>
    <property type="match status" value="1"/>
</dbReference>
<comment type="caution">
    <text evidence="3">The sequence shown here is derived from an EMBL/GenBank/DDBJ whole genome shotgun (WGS) entry which is preliminary data.</text>
</comment>
<dbReference type="Proteomes" id="UP000280696">
    <property type="component" value="Unassembled WGS sequence"/>
</dbReference>
<dbReference type="PROSITE" id="PS51737">
    <property type="entry name" value="RECOMBINASE_DNA_BIND"/>
    <property type="match status" value="1"/>
</dbReference>
<dbReference type="OrthoDB" id="9784557at2"/>
<dbReference type="InterPro" id="IPR025827">
    <property type="entry name" value="Zn_ribbon_recom_dom"/>
</dbReference>
<accession>A0A3A9AXM5</accession>
<feature type="domain" description="Recombinase" evidence="2">
    <location>
        <begin position="177"/>
        <end position="320"/>
    </location>
</feature>
<dbReference type="PANTHER" id="PTHR30461">
    <property type="entry name" value="DNA-INVERTASE FROM LAMBDOID PROPHAGE"/>
    <property type="match status" value="1"/>
</dbReference>
<dbReference type="EMBL" id="RAYQ01000005">
    <property type="protein sequence ID" value="RKI92321.1"/>
    <property type="molecule type" value="Genomic_DNA"/>
</dbReference>
<evidence type="ECO:0000259" key="2">
    <source>
        <dbReference type="PROSITE" id="PS51737"/>
    </source>
</evidence>
<dbReference type="SMART" id="SM00857">
    <property type="entry name" value="Resolvase"/>
    <property type="match status" value="1"/>
</dbReference>
<dbReference type="Gene3D" id="3.90.1750.20">
    <property type="entry name" value="Putative Large Serine Recombinase, Chain B, Domain 2"/>
    <property type="match status" value="1"/>
</dbReference>
<dbReference type="Pfam" id="PF00239">
    <property type="entry name" value="Resolvase"/>
    <property type="match status" value="1"/>
</dbReference>
<dbReference type="Gene3D" id="3.40.50.1390">
    <property type="entry name" value="Resolvase, N-terminal catalytic domain"/>
    <property type="match status" value="1"/>
</dbReference>
<dbReference type="AlphaFoldDB" id="A0A3A9AXM5"/>
<name>A0A3A9AXM5_9FIRM</name>
<dbReference type="InterPro" id="IPR036162">
    <property type="entry name" value="Resolvase-like_N_sf"/>
</dbReference>
<evidence type="ECO:0000259" key="1">
    <source>
        <dbReference type="PROSITE" id="PS51736"/>
    </source>
</evidence>
<dbReference type="InterPro" id="IPR050639">
    <property type="entry name" value="SSR_resolvase"/>
</dbReference>
<evidence type="ECO:0000313" key="3">
    <source>
        <dbReference type="EMBL" id="RKI92321.1"/>
    </source>
</evidence>
<reference evidence="3 4" key="1">
    <citation type="submission" date="2018-09" db="EMBL/GenBank/DDBJ databases">
        <title>Murine metabolic-syndrome-specific gut microbial biobank.</title>
        <authorList>
            <person name="Liu C."/>
        </authorList>
    </citation>
    <scope>NUCLEOTIDE SEQUENCE [LARGE SCALE GENOMIC DNA]</scope>
    <source>
        <strain evidence="3 4">0.1xD8-82</strain>
    </source>
</reference>
<dbReference type="InterPro" id="IPR011109">
    <property type="entry name" value="DNA_bind_recombinase_dom"/>
</dbReference>
<dbReference type="PANTHER" id="PTHR30461:SF23">
    <property type="entry name" value="DNA RECOMBINASE-RELATED"/>
    <property type="match status" value="1"/>
</dbReference>
<proteinExistence type="predicted"/>
<dbReference type="PROSITE" id="PS51736">
    <property type="entry name" value="RECOMBINASES_3"/>
    <property type="match status" value="1"/>
</dbReference>
<dbReference type="Pfam" id="PF07508">
    <property type="entry name" value="Recombinase"/>
    <property type="match status" value="1"/>
</dbReference>
<protein>
    <submittedName>
        <fullName evidence="3">Resolvase</fullName>
    </submittedName>
</protein>
<gene>
    <name evidence="3" type="ORF">D7V94_06455</name>
</gene>
<keyword evidence="4" id="KW-1185">Reference proteome</keyword>